<evidence type="ECO:0008006" key="4">
    <source>
        <dbReference type="Google" id="ProtNLM"/>
    </source>
</evidence>
<evidence type="ECO:0000313" key="2">
    <source>
        <dbReference type="EMBL" id="ATA78491.1"/>
    </source>
</evidence>
<protein>
    <recommendedName>
        <fullName evidence="4">TonB-linked outer membrane protein, SusC/RagA family</fullName>
    </recommendedName>
</protein>
<keyword evidence="1" id="KW-1133">Transmembrane helix</keyword>
<evidence type="ECO:0000313" key="3">
    <source>
        <dbReference type="Proteomes" id="UP000217334"/>
    </source>
</evidence>
<reference evidence="3" key="1">
    <citation type="submission" date="2017-06" db="EMBL/GenBank/DDBJ databases">
        <title>Capnocytophaga spp. assemblies.</title>
        <authorList>
            <person name="Gulvik C.A."/>
        </authorList>
    </citation>
    <scope>NUCLEOTIDE SEQUENCE [LARGE SCALE GENOMIC DNA]</scope>
    <source>
        <strain evidence="3">H4486</strain>
    </source>
</reference>
<dbReference type="EMBL" id="CP022383">
    <property type="protein sequence ID" value="ATA78491.1"/>
    <property type="molecule type" value="Genomic_DNA"/>
</dbReference>
<dbReference type="InterPro" id="IPR008969">
    <property type="entry name" value="CarboxyPept-like_regulatory"/>
</dbReference>
<evidence type="ECO:0000256" key="1">
    <source>
        <dbReference type="SAM" id="Phobius"/>
    </source>
</evidence>
<dbReference type="SUPFAM" id="SSF49464">
    <property type="entry name" value="Carboxypeptidase regulatory domain-like"/>
    <property type="match status" value="1"/>
</dbReference>
<name>A0A250F043_CAPSP</name>
<sequence>MRNILQNPQTNTVVQVGTIDQFSKKCKMKVNTQTLQIRVIDKLTNKPLVGAHIANISNIGKGTVTDKNGYFLYRNLGLKTKLDKIRISYVGYTPITIDATSLLSIKAIYLNIQVENLPEVTLSPKKEPKIAPAPAPQPNNPNITVQPSLNEKVKNSASWIWIALAVITAGGIYYYSKKK</sequence>
<keyword evidence="1" id="KW-0812">Transmembrane</keyword>
<dbReference type="RefSeq" id="WP_095900661.1">
    <property type="nucleotide sequence ID" value="NZ_CP022383.1"/>
</dbReference>
<feature type="transmembrane region" description="Helical" evidence="1">
    <location>
        <begin position="158"/>
        <end position="176"/>
    </location>
</feature>
<accession>A0A250F043</accession>
<dbReference type="Pfam" id="PF13715">
    <property type="entry name" value="CarbopepD_reg_2"/>
    <property type="match status" value="1"/>
</dbReference>
<dbReference type="Proteomes" id="UP000217334">
    <property type="component" value="Chromosome"/>
</dbReference>
<organism evidence="2 3">
    <name type="scientific">Capnocytophaga sputigena</name>
    <dbReference type="NCBI Taxonomy" id="1019"/>
    <lineage>
        <taxon>Bacteria</taxon>
        <taxon>Pseudomonadati</taxon>
        <taxon>Bacteroidota</taxon>
        <taxon>Flavobacteriia</taxon>
        <taxon>Flavobacteriales</taxon>
        <taxon>Flavobacteriaceae</taxon>
        <taxon>Capnocytophaga</taxon>
    </lineage>
</organism>
<gene>
    <name evidence="2" type="ORF">CGC59_01825</name>
</gene>
<proteinExistence type="predicted"/>
<keyword evidence="1" id="KW-0472">Membrane</keyword>
<dbReference type="AlphaFoldDB" id="A0A250F043"/>